<dbReference type="RefSeq" id="WP_341471644.1">
    <property type="nucleotide sequence ID" value="NZ_CP128400.1"/>
</dbReference>
<evidence type="ECO:0000313" key="4">
    <source>
        <dbReference type="EMBL" id="NWJ47867.1"/>
    </source>
</evidence>
<protein>
    <submittedName>
        <fullName evidence="4">Fic family protein</fullName>
    </submittedName>
</protein>
<name>A0A8T7M6U9_9CHLR</name>
<evidence type="ECO:0000313" key="7">
    <source>
        <dbReference type="Proteomes" id="UP001431572"/>
    </source>
</evidence>
<reference evidence="4 6" key="1">
    <citation type="submission" date="2020-06" db="EMBL/GenBank/DDBJ databases">
        <title>Anoxygenic phototrophic Chloroflexota member uses a Type I reaction center.</title>
        <authorList>
            <person name="Tsuji J.M."/>
            <person name="Shaw N.A."/>
            <person name="Nagashima S."/>
            <person name="Venkiteswaran J."/>
            <person name="Schiff S.L."/>
            <person name="Hanada S."/>
            <person name="Tank M."/>
            <person name="Neufeld J.D."/>
        </authorList>
    </citation>
    <scope>NUCLEOTIDE SEQUENCE [LARGE SCALE GENOMIC DNA]</scope>
    <source>
        <strain evidence="4">L227-S17</strain>
    </source>
</reference>
<dbReference type="SUPFAM" id="SSF140931">
    <property type="entry name" value="Fic-like"/>
    <property type="match status" value="1"/>
</dbReference>
<dbReference type="AlphaFoldDB" id="A0A8T7M6U9"/>
<feature type="active site" evidence="1">
    <location>
        <position position="219"/>
    </location>
</feature>
<sequence>MSSYEFIKDLPDNWNELASPDLKRMHKFWLRAKKQFEENNSEELRTFNSQLAREWSIETGIIENIYSINRGITQTLIEKGIQESYIQHGSTDKPAEIIVPILNAQKNALEMAFSFIKNERKLSSSFIKELHAAITQHQDTTITKDVFGTIKEVPLRRGDWKLLPNNPTRSDGTVFFYCPPEHVAAEIDRLLEMHINHQNEGIAPEIEAAWLHHRFAQIHPFQDGNGRVARVLASLVMIRANLFPVIIYREQRSEYIDALEEADSGDLVKLIGLLSQNQMRAARQAIKFVETSVPEPILLEKDEIEVIIKSGVEARRRKKEKVQKELLETSSRLSHLLEEITYQRLVEIAAILNKEFKEFDKDKYRNETYAQVRTTEEPDFPHPGVVINFILDWADYSSKKAYFKCLILEFDDIETIEIGFFFQSIGYEFRGGMCVLGGIWDPGLNILDKFGKQKKIFRDETMLTEDFFNLEILGNEFHFSDLDSENENELVRNYKAWFEENLKEGLRIWHDHI</sequence>
<dbReference type="Proteomes" id="UP001431572">
    <property type="component" value="Chromosome 2"/>
</dbReference>
<feature type="domain" description="Fido" evidence="3">
    <location>
        <begin position="122"/>
        <end position="276"/>
    </location>
</feature>
<dbReference type="EMBL" id="CP128400">
    <property type="protein sequence ID" value="WJW69771.1"/>
    <property type="molecule type" value="Genomic_DNA"/>
</dbReference>
<evidence type="ECO:0000256" key="2">
    <source>
        <dbReference type="PIRSR" id="PIRSR640198-2"/>
    </source>
</evidence>
<dbReference type="Pfam" id="PF02661">
    <property type="entry name" value="Fic"/>
    <property type="match status" value="1"/>
</dbReference>
<evidence type="ECO:0000259" key="3">
    <source>
        <dbReference type="PROSITE" id="PS51459"/>
    </source>
</evidence>
<dbReference type="InterPro" id="IPR003812">
    <property type="entry name" value="Fido"/>
</dbReference>
<gene>
    <name evidence="4" type="ORF">HXX08_18595</name>
    <name evidence="5" type="ORF">OZ401_003401</name>
</gene>
<evidence type="ECO:0000256" key="1">
    <source>
        <dbReference type="PIRSR" id="PIRSR640198-1"/>
    </source>
</evidence>
<evidence type="ECO:0000313" key="5">
    <source>
        <dbReference type="EMBL" id="WJW69771.1"/>
    </source>
</evidence>
<dbReference type="PANTHER" id="PTHR13504:SF38">
    <property type="entry name" value="FIDO DOMAIN-CONTAINING PROTEIN"/>
    <property type="match status" value="1"/>
</dbReference>
<dbReference type="PANTHER" id="PTHR13504">
    <property type="entry name" value="FIDO DOMAIN-CONTAINING PROTEIN DDB_G0283145"/>
    <property type="match status" value="1"/>
</dbReference>
<evidence type="ECO:0000313" key="6">
    <source>
        <dbReference type="Proteomes" id="UP000521676"/>
    </source>
</evidence>
<keyword evidence="2" id="KW-0067">ATP-binding</keyword>
<dbReference type="Gene3D" id="1.10.3290.10">
    <property type="entry name" value="Fido-like domain"/>
    <property type="match status" value="1"/>
</dbReference>
<keyword evidence="2" id="KW-0547">Nucleotide-binding</keyword>
<proteinExistence type="predicted"/>
<dbReference type="Proteomes" id="UP000521676">
    <property type="component" value="Unassembled WGS sequence"/>
</dbReference>
<reference evidence="5" key="2">
    <citation type="journal article" date="2024" name="Nature">
        <title>Anoxygenic phototroph of the Chloroflexota uses a type I reaction centre.</title>
        <authorList>
            <person name="Tsuji J.M."/>
            <person name="Shaw N.A."/>
            <person name="Nagashima S."/>
            <person name="Venkiteswaran J.J."/>
            <person name="Schiff S.L."/>
            <person name="Watanabe T."/>
            <person name="Fukui M."/>
            <person name="Hanada S."/>
            <person name="Tank M."/>
            <person name="Neufeld J.D."/>
        </authorList>
    </citation>
    <scope>NUCLEOTIDE SEQUENCE</scope>
    <source>
        <strain evidence="5">L227-S17</strain>
    </source>
</reference>
<accession>A0A8T7M6U9</accession>
<dbReference type="InterPro" id="IPR036597">
    <property type="entry name" value="Fido-like_dom_sf"/>
</dbReference>
<keyword evidence="7" id="KW-1185">Reference proteome</keyword>
<dbReference type="GO" id="GO:0005524">
    <property type="term" value="F:ATP binding"/>
    <property type="evidence" value="ECO:0007669"/>
    <property type="project" value="UniProtKB-KW"/>
</dbReference>
<dbReference type="PROSITE" id="PS51459">
    <property type="entry name" value="FIDO"/>
    <property type="match status" value="1"/>
</dbReference>
<feature type="binding site" evidence="2">
    <location>
        <begin position="223"/>
        <end position="230"/>
    </location>
    <ligand>
        <name>ATP</name>
        <dbReference type="ChEBI" id="CHEBI:30616"/>
    </ligand>
</feature>
<organism evidence="4 6">
    <name type="scientific">Candidatus Chlorohelix allophototropha</name>
    <dbReference type="NCBI Taxonomy" id="3003348"/>
    <lineage>
        <taxon>Bacteria</taxon>
        <taxon>Bacillati</taxon>
        <taxon>Chloroflexota</taxon>
        <taxon>Chloroflexia</taxon>
        <taxon>Candidatus Chloroheliales</taxon>
        <taxon>Candidatus Chloroheliaceae</taxon>
        <taxon>Candidatus Chlorohelix</taxon>
    </lineage>
</organism>
<dbReference type="InterPro" id="IPR040198">
    <property type="entry name" value="Fido_containing"/>
</dbReference>
<dbReference type="EMBL" id="JACATZ010000003">
    <property type="protein sequence ID" value="NWJ47867.1"/>
    <property type="molecule type" value="Genomic_DNA"/>
</dbReference>